<dbReference type="InterPro" id="IPR002718">
    <property type="entry name" value="OMP_Helicobacter"/>
</dbReference>
<sequence length="255" mass="28475">MKLNLKSKTFQSILLGALAIQGLQAEKSAFFIGGMYEVGIATLKNKTIEYSGSSKNIAKSFPQTHNSMIEGFGIHMGYNQLFGKKGWAGFRYYGFYDWGVVNFKNVSMRDDNDIINLNSKFNLSSYGVGIDLLLNVVNFTHFSLGVFGGVAIGGNTWYSANHQKPLETRPSNLPEGANGSGLVGGDLHLKKTQFEWMFNTGIRSVIAKHVGIEAGVKIPMRNTPYLRFETKDGTHAYQEDLKRNWSFYAAMFFLF</sequence>
<name>I0EK98_HELC0</name>
<dbReference type="PATRIC" id="fig|182217.3.peg.78"/>
<dbReference type="EMBL" id="CP003479">
    <property type="protein sequence ID" value="AFI03367.1"/>
    <property type="molecule type" value="Genomic_DNA"/>
</dbReference>
<accession>I0EK98</accession>
<protein>
    <submittedName>
        <fullName evidence="1">Outer membrane protein</fullName>
    </submittedName>
</protein>
<dbReference type="KEGG" id="hce:HCW_00360"/>
<dbReference type="RefSeq" id="WP_014660243.1">
    <property type="nucleotide sequence ID" value="NC_017737.1"/>
</dbReference>
<evidence type="ECO:0000313" key="1">
    <source>
        <dbReference type="EMBL" id="AFI03367.1"/>
    </source>
</evidence>
<dbReference type="Proteomes" id="UP000005010">
    <property type="component" value="Chromosome"/>
</dbReference>
<gene>
    <name evidence="1" type="ordered locus">HCW_00360</name>
</gene>
<dbReference type="AlphaFoldDB" id="I0EK98"/>
<dbReference type="PRINTS" id="PR01776">
    <property type="entry name" value="HPOMPFAMILY"/>
</dbReference>
<keyword evidence="2" id="KW-1185">Reference proteome</keyword>
<organism evidence="1 2">
    <name type="scientific">Helicobacter cetorum (strain ATCC BAA-429 / MIT 00-7128)</name>
    <dbReference type="NCBI Taxonomy" id="182217"/>
    <lineage>
        <taxon>Bacteria</taxon>
        <taxon>Pseudomonadati</taxon>
        <taxon>Campylobacterota</taxon>
        <taxon>Epsilonproteobacteria</taxon>
        <taxon>Campylobacterales</taxon>
        <taxon>Helicobacteraceae</taxon>
        <taxon>Helicobacter</taxon>
    </lineage>
</organism>
<proteinExistence type="predicted"/>
<reference evidence="2" key="1">
    <citation type="submission" date="2012-04" db="EMBL/GenBank/DDBJ databases">
        <title>Complete genome sequence of Helicobacter cetorum strain MIT 00-7128.</title>
        <authorList>
            <person name="Kersulyte D."/>
            <person name="Berg D.E."/>
        </authorList>
    </citation>
    <scope>NUCLEOTIDE SEQUENCE [LARGE SCALE GENOMIC DNA]</scope>
    <source>
        <strain evidence="2">MIT 00-7128</strain>
    </source>
</reference>
<dbReference type="STRING" id="182217.HCW_00360"/>
<evidence type="ECO:0000313" key="2">
    <source>
        <dbReference type="Proteomes" id="UP000005010"/>
    </source>
</evidence>
<dbReference type="Pfam" id="PF01856">
    <property type="entry name" value="HP_OMP"/>
    <property type="match status" value="1"/>
</dbReference>
<dbReference type="HOGENOM" id="CLU_026212_5_1_7"/>